<dbReference type="EMBL" id="BCWF01000018">
    <property type="protein sequence ID" value="GAT24914.1"/>
    <property type="molecule type" value="Genomic_DNA"/>
</dbReference>
<gene>
    <name evidence="1" type="ORF">RIB2604_01807480</name>
</gene>
<protein>
    <submittedName>
        <fullName evidence="1">Transaldolase</fullName>
    </submittedName>
</protein>
<proteinExistence type="predicted"/>
<dbReference type="Proteomes" id="UP000075230">
    <property type="component" value="Unassembled WGS sequence"/>
</dbReference>
<reference evidence="2" key="2">
    <citation type="submission" date="2016-02" db="EMBL/GenBank/DDBJ databases">
        <title>Genome sequencing of Aspergillus luchuensis NBRC 4314.</title>
        <authorList>
            <person name="Yamada O."/>
        </authorList>
    </citation>
    <scope>NUCLEOTIDE SEQUENCE [LARGE SCALE GENOMIC DNA]</scope>
    <source>
        <strain evidence="2">RIB 2604</strain>
    </source>
</reference>
<sequence length="35" mass="3873">MSSRFASWFPAALKRHFRSSAEPGSDSSVDATRDD</sequence>
<name>A0A146FFD0_ASPKA</name>
<accession>A0A146FFD0</accession>
<comment type="caution">
    <text evidence="1">The sequence shown here is derived from an EMBL/GenBank/DDBJ whole genome shotgun (WGS) entry which is preliminary data.</text>
</comment>
<organism evidence="1 2">
    <name type="scientific">Aspergillus kawachii</name>
    <name type="common">White koji mold</name>
    <name type="synonym">Aspergillus awamori var. kawachi</name>
    <dbReference type="NCBI Taxonomy" id="1069201"/>
    <lineage>
        <taxon>Eukaryota</taxon>
        <taxon>Fungi</taxon>
        <taxon>Dikarya</taxon>
        <taxon>Ascomycota</taxon>
        <taxon>Pezizomycotina</taxon>
        <taxon>Eurotiomycetes</taxon>
        <taxon>Eurotiomycetidae</taxon>
        <taxon>Eurotiales</taxon>
        <taxon>Aspergillaceae</taxon>
        <taxon>Aspergillus</taxon>
        <taxon>Aspergillus subgen. Circumdati</taxon>
    </lineage>
</organism>
<dbReference type="AlphaFoldDB" id="A0A146FFD0"/>
<evidence type="ECO:0000313" key="2">
    <source>
        <dbReference type="Proteomes" id="UP000075230"/>
    </source>
</evidence>
<reference evidence="1 2" key="1">
    <citation type="journal article" date="2016" name="DNA Res.">
        <title>Genome sequence of Aspergillus luchuensis NBRC 4314.</title>
        <authorList>
            <person name="Yamada O."/>
            <person name="Machida M."/>
            <person name="Hosoyama A."/>
            <person name="Goto M."/>
            <person name="Takahashi T."/>
            <person name="Futagami T."/>
            <person name="Yamagata Y."/>
            <person name="Takeuchi M."/>
            <person name="Kobayashi T."/>
            <person name="Koike H."/>
            <person name="Abe K."/>
            <person name="Asai K."/>
            <person name="Arita M."/>
            <person name="Fujita N."/>
            <person name="Fukuda K."/>
            <person name="Higa K."/>
            <person name="Horikawa H."/>
            <person name="Ishikawa T."/>
            <person name="Jinno K."/>
            <person name="Kato Y."/>
            <person name="Kirimura K."/>
            <person name="Mizutani O."/>
            <person name="Nakasone K."/>
            <person name="Sano M."/>
            <person name="Shiraishi Y."/>
            <person name="Tsukahara M."/>
            <person name="Gomi K."/>
        </authorList>
    </citation>
    <scope>NUCLEOTIDE SEQUENCE [LARGE SCALE GENOMIC DNA]</scope>
    <source>
        <strain evidence="1 2">RIB 2604</strain>
    </source>
</reference>
<evidence type="ECO:0000313" key="1">
    <source>
        <dbReference type="EMBL" id="GAT24914.1"/>
    </source>
</evidence>